<proteinExistence type="predicted"/>
<evidence type="ECO:0000313" key="2">
    <source>
        <dbReference type="Proteomes" id="UP001153332"/>
    </source>
</evidence>
<dbReference type="EMBL" id="JAPUUL010001808">
    <property type="protein sequence ID" value="KAJ8126550.1"/>
    <property type="molecule type" value="Genomic_DNA"/>
</dbReference>
<accession>A0ACC2JGJ2</accession>
<dbReference type="Proteomes" id="UP001153332">
    <property type="component" value="Unassembled WGS sequence"/>
</dbReference>
<name>A0ACC2JGJ2_9PEZI</name>
<comment type="caution">
    <text evidence="1">The sequence shown here is derived from an EMBL/GenBank/DDBJ whole genome shotgun (WGS) entry which is preliminary data.</text>
</comment>
<protein>
    <submittedName>
        <fullName evidence="1">Uncharacterized protein</fullName>
    </submittedName>
</protein>
<sequence>MLRVFERYELSDNARTLFKALEDFKTSRLDEAGLGRLIRLSPNHRSALVNTMVKCANIMKEKPREAKSCMNIITGCGEMLEIANNPPQEIGFPGFVKLPPEIRDRIYNIYLGNGGDAPNIIPHPKKQTCVCAQHEPPLHERFTKVDLELAFTSKAISAELLNCFYRKRVFHFPCSCEMYYHLKHNEVLKSTIIHLMFHWCGLRSDVGIQQLHKMRQLVTLTVVVSRASSRHLSQRERDIRAYFNTKRNAFNWLPDALGWEELISLRGLGEVKVEHVNRRKGDRRTDDDRKSLENMLNSYLLRPRHDN</sequence>
<keyword evidence="2" id="KW-1185">Reference proteome</keyword>
<evidence type="ECO:0000313" key="1">
    <source>
        <dbReference type="EMBL" id="KAJ8126550.1"/>
    </source>
</evidence>
<reference evidence="1" key="1">
    <citation type="submission" date="2022-12" db="EMBL/GenBank/DDBJ databases">
        <title>Genome Sequence of Lasiodiplodia mahajangana.</title>
        <authorList>
            <person name="Buettner E."/>
        </authorList>
    </citation>
    <scope>NUCLEOTIDE SEQUENCE</scope>
    <source>
        <strain evidence="1">VT137</strain>
    </source>
</reference>
<gene>
    <name evidence="1" type="ORF">O1611_g7088</name>
</gene>
<organism evidence="1 2">
    <name type="scientific">Lasiodiplodia mahajangana</name>
    <dbReference type="NCBI Taxonomy" id="1108764"/>
    <lineage>
        <taxon>Eukaryota</taxon>
        <taxon>Fungi</taxon>
        <taxon>Dikarya</taxon>
        <taxon>Ascomycota</taxon>
        <taxon>Pezizomycotina</taxon>
        <taxon>Dothideomycetes</taxon>
        <taxon>Dothideomycetes incertae sedis</taxon>
        <taxon>Botryosphaeriales</taxon>
        <taxon>Botryosphaeriaceae</taxon>
        <taxon>Lasiodiplodia</taxon>
    </lineage>
</organism>